<keyword evidence="2" id="KW-1185">Reference proteome</keyword>
<name>A0ABR9AZ69_9BACL</name>
<evidence type="ECO:0000313" key="1">
    <source>
        <dbReference type="EMBL" id="MBD8499379.1"/>
    </source>
</evidence>
<dbReference type="RefSeq" id="WP_192025724.1">
    <property type="nucleotide sequence ID" value="NZ_JACYTN010000011.1"/>
</dbReference>
<gene>
    <name evidence="1" type="ORF">IFO66_13870</name>
</gene>
<sequence length="52" mass="5880">MDQPMIVGELAPFFYRRTTYFEAIRLWNSSKVAAAIITCYPLGGSLPRLKSV</sequence>
<reference evidence="1 2" key="1">
    <citation type="submission" date="2020-09" db="EMBL/GenBank/DDBJ databases">
        <title>Paenibacillus sp. CAU 1523 isolated from sand of Haeundae Beach.</title>
        <authorList>
            <person name="Kim W."/>
        </authorList>
    </citation>
    <scope>NUCLEOTIDE SEQUENCE [LARGE SCALE GENOMIC DNA]</scope>
    <source>
        <strain evidence="1 2">CAU 1523</strain>
    </source>
</reference>
<evidence type="ECO:0000313" key="2">
    <source>
        <dbReference type="Proteomes" id="UP000634529"/>
    </source>
</evidence>
<proteinExistence type="predicted"/>
<organism evidence="1 2">
    <name type="scientific">Paenibacillus arenosi</name>
    <dbReference type="NCBI Taxonomy" id="2774142"/>
    <lineage>
        <taxon>Bacteria</taxon>
        <taxon>Bacillati</taxon>
        <taxon>Bacillota</taxon>
        <taxon>Bacilli</taxon>
        <taxon>Bacillales</taxon>
        <taxon>Paenibacillaceae</taxon>
        <taxon>Paenibacillus</taxon>
    </lineage>
</organism>
<accession>A0ABR9AZ69</accession>
<dbReference type="EMBL" id="JACYTN010000011">
    <property type="protein sequence ID" value="MBD8499379.1"/>
    <property type="molecule type" value="Genomic_DNA"/>
</dbReference>
<comment type="caution">
    <text evidence="1">The sequence shown here is derived from an EMBL/GenBank/DDBJ whole genome shotgun (WGS) entry which is preliminary data.</text>
</comment>
<dbReference type="Proteomes" id="UP000634529">
    <property type="component" value="Unassembled WGS sequence"/>
</dbReference>
<protein>
    <submittedName>
        <fullName evidence="1">Uncharacterized protein</fullName>
    </submittedName>
</protein>